<keyword evidence="11" id="KW-0547">Nucleotide-binding</keyword>
<keyword evidence="17" id="KW-0675">Receptor</keyword>
<keyword evidence="12" id="KW-0418">Kinase</keyword>
<keyword evidence="13" id="KW-0067">ATP-binding</keyword>
<comment type="similarity">
    <text evidence="2">In the N-terminal section; belongs to the leguminous lectin family.</text>
</comment>
<dbReference type="Pfam" id="PF07714">
    <property type="entry name" value="PK_Tyr_Ser-Thr"/>
    <property type="match status" value="1"/>
</dbReference>
<dbReference type="CDD" id="cd23509">
    <property type="entry name" value="Gnk2-like"/>
    <property type="match status" value="4"/>
</dbReference>
<feature type="domain" description="Gnk2-homologous" evidence="24">
    <location>
        <begin position="245"/>
        <end position="350"/>
    </location>
</feature>
<evidence type="ECO:0000256" key="5">
    <source>
        <dbReference type="ARBA" id="ARBA00022475"/>
    </source>
</evidence>
<evidence type="ECO:0000256" key="17">
    <source>
        <dbReference type="ARBA" id="ARBA00023170"/>
    </source>
</evidence>
<dbReference type="FunFam" id="3.30.200.20:FF:000195">
    <property type="entry name" value="G-type lectin S-receptor-like serine/threonine-protein kinase"/>
    <property type="match status" value="1"/>
</dbReference>
<evidence type="ECO:0000256" key="6">
    <source>
        <dbReference type="ARBA" id="ARBA00022527"/>
    </source>
</evidence>
<evidence type="ECO:0000256" key="15">
    <source>
        <dbReference type="ARBA" id="ARBA00023136"/>
    </source>
</evidence>
<keyword evidence="15 21" id="KW-0472">Membrane</keyword>
<proteinExistence type="inferred from homology"/>
<dbReference type="GO" id="GO:0002229">
    <property type="term" value="P:defense response to oomycetes"/>
    <property type="evidence" value="ECO:0007669"/>
    <property type="project" value="UniProtKB-ARBA"/>
</dbReference>
<dbReference type="InterPro" id="IPR001245">
    <property type="entry name" value="Ser-Thr/Tyr_kinase_cat_dom"/>
</dbReference>
<evidence type="ECO:0000259" key="23">
    <source>
        <dbReference type="PROSITE" id="PS50011"/>
    </source>
</evidence>
<evidence type="ECO:0000256" key="14">
    <source>
        <dbReference type="ARBA" id="ARBA00022989"/>
    </source>
</evidence>
<dbReference type="Gene3D" id="3.30.200.20">
    <property type="entry name" value="Phosphorylase Kinase, domain 1"/>
    <property type="match status" value="1"/>
</dbReference>
<accession>A0AAQ3JMS4</accession>
<comment type="similarity">
    <text evidence="3">In the C-terminal section; belongs to the protein kinase superfamily. Ser/Thr protein kinase family.</text>
</comment>
<evidence type="ECO:0000256" key="2">
    <source>
        <dbReference type="ARBA" id="ARBA00008536"/>
    </source>
</evidence>
<gene>
    <name evidence="25" type="ORF">Cni_G01227</name>
</gene>
<dbReference type="PROSITE" id="PS00108">
    <property type="entry name" value="PROTEIN_KINASE_ST"/>
    <property type="match status" value="1"/>
</dbReference>
<evidence type="ECO:0000256" key="8">
    <source>
        <dbReference type="ARBA" id="ARBA00022692"/>
    </source>
</evidence>
<dbReference type="InterPro" id="IPR008271">
    <property type="entry name" value="Ser/Thr_kinase_AS"/>
</dbReference>
<evidence type="ECO:0000256" key="19">
    <source>
        <dbReference type="ARBA" id="ARBA00047899"/>
    </source>
</evidence>
<keyword evidence="10" id="KW-0677">Repeat</keyword>
<feature type="domain" description="Gnk2-homologous" evidence="24">
    <location>
        <begin position="137"/>
        <end position="239"/>
    </location>
</feature>
<evidence type="ECO:0000313" key="26">
    <source>
        <dbReference type="Proteomes" id="UP001327560"/>
    </source>
</evidence>
<evidence type="ECO:0000256" key="12">
    <source>
        <dbReference type="ARBA" id="ARBA00022777"/>
    </source>
</evidence>
<dbReference type="PANTHER" id="PTHR47973">
    <property type="entry name" value="CYSTEINE-RICH RECEPTOR-LIKE PROTEIN KINASE 3"/>
    <property type="match status" value="1"/>
</dbReference>
<evidence type="ECO:0000256" key="7">
    <source>
        <dbReference type="ARBA" id="ARBA00022679"/>
    </source>
</evidence>
<evidence type="ECO:0000256" key="18">
    <source>
        <dbReference type="ARBA" id="ARBA00023180"/>
    </source>
</evidence>
<evidence type="ECO:0000256" key="13">
    <source>
        <dbReference type="ARBA" id="ARBA00022840"/>
    </source>
</evidence>
<evidence type="ECO:0000256" key="3">
    <source>
        <dbReference type="ARBA" id="ARBA00010217"/>
    </source>
</evidence>
<dbReference type="FunFam" id="1.10.510.10:FF:000240">
    <property type="entry name" value="Lectin-domain containing receptor kinase A4.3"/>
    <property type="match status" value="1"/>
</dbReference>
<sequence>MRKRDLSFLISLLHQQLFLFIFLFLFLAPTVTDAIEEHGCGGGTYNSNSSFNRNLGSLFSSLTSLSLINNSANATAGAGNDTAYGLYLCLGTLPGSNCQSCILTAIDGINQSCPGSRQGVIWYDSCELRYSDVNFFGVPDTAGRNLSNPFLQTSSNVPYEVMSELVQVAPLKKPLMFATNASTVYPVFALAQCSADLSRDGCRTCLATSLAFIKSCCTRAKGWRFLARSCWIWYESTPFFQYPNQGYTEIIRSNCSATDVSRSNNNLITLLSDLKSKVPLNGFYNASAGANGSEVYGLALCREDPAELPSSGCTDCISTASGAIVNECPNKTEGIMWYDRCFLRYSSRSFFGVVDDKGQTFCSGEAISPEIDNMTVAEAWNLVQEAVQISSLFAAGAVVINDTDTSYVMVQCTRDLTGASCRSCLGTGMSGVTSQCKEKRGWQYLSGSCAIRYEVYPFFNETRAFIPPPAPDSSQGEQRKSSKIKIIAIVLPIVGVIFLVLFCCTWKLRRIRGGKKLKQDNNRALLGRDLTFMDLATVQMATNNFSDENMLGKGGFGPVYKGALPDGKEIAVKRLSEKSKQGAAEFKNEVKLIANFQHKNLVRMLGCCVEGEERLLIYEYLQNKSLDSFLFDPNKRIQLDWERRFLIISGITKGLLYLHEDSLHKVIHRDLKASNVLLDAEMNPKISDFGMAKIYMDDENEVNTNRIVGTFGYMAPEYAMDGIFSVKSDVYSYGVLLIEILSGERNGRAHLEQHGQNLLRRVSNLCFSII</sequence>
<dbReference type="InterPro" id="IPR052059">
    <property type="entry name" value="CR_Ser/Thr_kinase"/>
</dbReference>
<dbReference type="EMBL" id="CP136890">
    <property type="protein sequence ID" value="WOK92536.1"/>
    <property type="molecule type" value="Genomic_DNA"/>
</dbReference>
<name>A0AAQ3JMS4_9LILI</name>
<evidence type="ECO:0000256" key="11">
    <source>
        <dbReference type="ARBA" id="ARBA00022741"/>
    </source>
</evidence>
<dbReference type="InterPro" id="IPR011009">
    <property type="entry name" value="Kinase-like_dom_sf"/>
</dbReference>
<feature type="domain" description="Gnk2-homologous" evidence="24">
    <location>
        <begin position="33"/>
        <end position="135"/>
    </location>
</feature>
<feature type="signal peptide" evidence="22">
    <location>
        <begin position="1"/>
        <end position="34"/>
    </location>
</feature>
<keyword evidence="26" id="KW-1185">Reference proteome</keyword>
<evidence type="ECO:0000256" key="16">
    <source>
        <dbReference type="ARBA" id="ARBA00023157"/>
    </source>
</evidence>
<dbReference type="EC" id="2.7.11.1" evidence="4"/>
<dbReference type="AlphaFoldDB" id="A0AAQ3JMS4"/>
<evidence type="ECO:0000256" key="4">
    <source>
        <dbReference type="ARBA" id="ARBA00012513"/>
    </source>
</evidence>
<organism evidence="25 26">
    <name type="scientific">Canna indica</name>
    <name type="common">Indian-shot</name>
    <dbReference type="NCBI Taxonomy" id="4628"/>
    <lineage>
        <taxon>Eukaryota</taxon>
        <taxon>Viridiplantae</taxon>
        <taxon>Streptophyta</taxon>
        <taxon>Embryophyta</taxon>
        <taxon>Tracheophyta</taxon>
        <taxon>Spermatophyta</taxon>
        <taxon>Magnoliopsida</taxon>
        <taxon>Liliopsida</taxon>
        <taxon>Zingiberales</taxon>
        <taxon>Cannaceae</taxon>
        <taxon>Canna</taxon>
    </lineage>
</organism>
<dbReference type="InterPro" id="IPR000719">
    <property type="entry name" value="Prot_kinase_dom"/>
</dbReference>
<evidence type="ECO:0000259" key="24">
    <source>
        <dbReference type="PROSITE" id="PS51473"/>
    </source>
</evidence>
<dbReference type="Pfam" id="PF01657">
    <property type="entry name" value="Stress-antifung"/>
    <property type="match status" value="4"/>
</dbReference>
<comment type="catalytic activity">
    <reaction evidence="20">
        <text>L-seryl-[protein] + ATP = O-phospho-L-seryl-[protein] + ADP + H(+)</text>
        <dbReference type="Rhea" id="RHEA:17989"/>
        <dbReference type="Rhea" id="RHEA-COMP:9863"/>
        <dbReference type="Rhea" id="RHEA-COMP:11604"/>
        <dbReference type="ChEBI" id="CHEBI:15378"/>
        <dbReference type="ChEBI" id="CHEBI:29999"/>
        <dbReference type="ChEBI" id="CHEBI:30616"/>
        <dbReference type="ChEBI" id="CHEBI:83421"/>
        <dbReference type="ChEBI" id="CHEBI:456216"/>
        <dbReference type="EC" id="2.7.11.1"/>
    </reaction>
</comment>
<dbReference type="GO" id="GO:0005886">
    <property type="term" value="C:plasma membrane"/>
    <property type="evidence" value="ECO:0007669"/>
    <property type="project" value="UniProtKB-SubCell"/>
</dbReference>
<dbReference type="Gene3D" id="3.30.430.20">
    <property type="entry name" value="Gnk2 domain, C-X8-C-X2-C motif"/>
    <property type="match status" value="4"/>
</dbReference>
<dbReference type="PROSITE" id="PS51473">
    <property type="entry name" value="GNK2"/>
    <property type="match status" value="4"/>
</dbReference>
<evidence type="ECO:0000256" key="10">
    <source>
        <dbReference type="ARBA" id="ARBA00022737"/>
    </source>
</evidence>
<dbReference type="InterPro" id="IPR038408">
    <property type="entry name" value="GNK2_sf"/>
</dbReference>
<feature type="transmembrane region" description="Helical" evidence="21">
    <location>
        <begin position="486"/>
        <end position="508"/>
    </location>
</feature>
<dbReference type="Proteomes" id="UP001327560">
    <property type="component" value="Chromosome 1"/>
</dbReference>
<dbReference type="SUPFAM" id="SSF56112">
    <property type="entry name" value="Protein kinase-like (PK-like)"/>
    <property type="match status" value="1"/>
</dbReference>
<evidence type="ECO:0000256" key="22">
    <source>
        <dbReference type="SAM" id="SignalP"/>
    </source>
</evidence>
<comment type="subcellular location">
    <subcellularLocation>
        <location evidence="1">Cell membrane</location>
        <topology evidence="1">Single-pass type I membrane protein</topology>
    </subcellularLocation>
</comment>
<evidence type="ECO:0000256" key="21">
    <source>
        <dbReference type="SAM" id="Phobius"/>
    </source>
</evidence>
<feature type="chain" id="PRO_5042905427" description="non-specific serine/threonine protein kinase" evidence="22">
    <location>
        <begin position="35"/>
        <end position="770"/>
    </location>
</feature>
<evidence type="ECO:0000313" key="25">
    <source>
        <dbReference type="EMBL" id="WOK92536.1"/>
    </source>
</evidence>
<feature type="domain" description="Protein kinase" evidence="23">
    <location>
        <begin position="545"/>
        <end position="770"/>
    </location>
</feature>
<keyword evidence="5" id="KW-1003">Cell membrane</keyword>
<feature type="domain" description="Gnk2-homologous" evidence="24">
    <location>
        <begin position="353"/>
        <end position="458"/>
    </location>
</feature>
<keyword evidence="18" id="KW-0325">Glycoprotein</keyword>
<dbReference type="InterPro" id="IPR002902">
    <property type="entry name" value="GNK2"/>
</dbReference>
<dbReference type="SMART" id="SM00220">
    <property type="entry name" value="S_TKc"/>
    <property type="match status" value="1"/>
</dbReference>
<keyword evidence="7" id="KW-0808">Transferase</keyword>
<keyword evidence="16" id="KW-1015">Disulfide bond</keyword>
<dbReference type="GO" id="GO:0005524">
    <property type="term" value="F:ATP binding"/>
    <property type="evidence" value="ECO:0007669"/>
    <property type="project" value="UniProtKB-KW"/>
</dbReference>
<keyword evidence="8 21" id="KW-0812">Transmembrane</keyword>
<comment type="catalytic activity">
    <reaction evidence="19">
        <text>L-threonyl-[protein] + ATP = O-phospho-L-threonyl-[protein] + ADP + H(+)</text>
        <dbReference type="Rhea" id="RHEA:46608"/>
        <dbReference type="Rhea" id="RHEA-COMP:11060"/>
        <dbReference type="Rhea" id="RHEA-COMP:11605"/>
        <dbReference type="ChEBI" id="CHEBI:15378"/>
        <dbReference type="ChEBI" id="CHEBI:30013"/>
        <dbReference type="ChEBI" id="CHEBI:30616"/>
        <dbReference type="ChEBI" id="CHEBI:61977"/>
        <dbReference type="ChEBI" id="CHEBI:456216"/>
        <dbReference type="EC" id="2.7.11.1"/>
    </reaction>
</comment>
<keyword evidence="6" id="KW-0723">Serine/threonine-protein kinase</keyword>
<keyword evidence="14 21" id="KW-1133">Transmembrane helix</keyword>
<evidence type="ECO:0000256" key="20">
    <source>
        <dbReference type="ARBA" id="ARBA00048679"/>
    </source>
</evidence>
<evidence type="ECO:0000256" key="1">
    <source>
        <dbReference type="ARBA" id="ARBA00004251"/>
    </source>
</evidence>
<reference evidence="25 26" key="1">
    <citation type="submission" date="2023-10" db="EMBL/GenBank/DDBJ databases">
        <title>Chromosome-scale genome assembly provides insights into flower coloration mechanisms of Canna indica.</title>
        <authorList>
            <person name="Li C."/>
        </authorList>
    </citation>
    <scope>NUCLEOTIDE SEQUENCE [LARGE SCALE GENOMIC DNA]</scope>
    <source>
        <tissue evidence="25">Flower</tissue>
    </source>
</reference>
<dbReference type="Gene3D" id="1.10.510.10">
    <property type="entry name" value="Transferase(Phosphotransferase) domain 1"/>
    <property type="match status" value="1"/>
</dbReference>
<dbReference type="GO" id="GO:0004674">
    <property type="term" value="F:protein serine/threonine kinase activity"/>
    <property type="evidence" value="ECO:0007669"/>
    <property type="project" value="UniProtKB-KW"/>
</dbReference>
<keyword evidence="9 22" id="KW-0732">Signal</keyword>
<protein>
    <recommendedName>
        <fullName evidence="4">non-specific serine/threonine protein kinase</fullName>
        <ecNumber evidence="4">2.7.11.1</ecNumber>
    </recommendedName>
</protein>
<dbReference type="PROSITE" id="PS50011">
    <property type="entry name" value="PROTEIN_KINASE_DOM"/>
    <property type="match status" value="1"/>
</dbReference>
<evidence type="ECO:0000256" key="9">
    <source>
        <dbReference type="ARBA" id="ARBA00022729"/>
    </source>
</evidence>